<reference evidence="5" key="1">
    <citation type="submission" date="2014-08" db="EMBL/GenBank/DDBJ databases">
        <title>Coriobacteriaceae sp. complete genome.</title>
        <authorList>
            <person name="Looft T."/>
            <person name="Bayles D.O."/>
            <person name="Stanton T.B."/>
        </authorList>
    </citation>
    <scope>NUCLEOTIDE SEQUENCE [LARGE SCALE GENOMIC DNA]</scope>
    <source>
        <strain evidence="5">68-1-3</strain>
    </source>
</reference>
<dbReference type="InterPro" id="IPR050832">
    <property type="entry name" value="Bact_Acetyltransf"/>
</dbReference>
<dbReference type="Proteomes" id="UP000031121">
    <property type="component" value="Chromosome"/>
</dbReference>
<dbReference type="KEGG" id="cbac:JI75_03480"/>
<sequence>MELRKAELSELDQVMDVYEDGRRALADLGIDQWQHGRPSRAMLEADIVNGELFACVEGDSVLGYVMFSLRGDASYDRLEGSWLSDGDSENPDYGVVHRLVADSRTGRRGVASFLMGQAEQLARAAGMRGVRLDTHPGNVPMHRLLAKLGYTKCGTFHLVGCPEPVTERYAYEKLV</sequence>
<dbReference type="InterPro" id="IPR000182">
    <property type="entry name" value="GNAT_dom"/>
</dbReference>
<dbReference type="EMBL" id="CP009302">
    <property type="protein sequence ID" value="AJC11872.1"/>
    <property type="molecule type" value="Genomic_DNA"/>
</dbReference>
<dbReference type="Gene3D" id="3.40.630.30">
    <property type="match status" value="1"/>
</dbReference>
<dbReference type="Pfam" id="PF00583">
    <property type="entry name" value="Acetyltransf_1"/>
    <property type="match status" value="1"/>
</dbReference>
<reference evidence="4 5" key="2">
    <citation type="journal article" date="2015" name="Genome Announc.">
        <title>Complete Genome Sequence of Coriobacteriaceae Strain 68-1-3, a Novel Mucus-Degrading Isolate from the Swine Intestinal Tract.</title>
        <authorList>
            <person name="Looft T."/>
            <person name="Bayles D.O."/>
            <person name="Alt D.P."/>
            <person name="Stanton T.B."/>
        </authorList>
    </citation>
    <scope>NUCLEOTIDE SEQUENCE [LARGE SCALE GENOMIC DNA]</scope>
    <source>
        <strain evidence="4 5">68-1-3</strain>
    </source>
</reference>
<evidence type="ECO:0000256" key="2">
    <source>
        <dbReference type="ARBA" id="ARBA00023315"/>
    </source>
</evidence>
<dbReference type="PANTHER" id="PTHR43877">
    <property type="entry name" value="AMINOALKYLPHOSPHONATE N-ACETYLTRANSFERASE-RELATED-RELATED"/>
    <property type="match status" value="1"/>
</dbReference>
<dbReference type="PROSITE" id="PS51186">
    <property type="entry name" value="GNAT"/>
    <property type="match status" value="1"/>
</dbReference>
<name>A0A0A8B9P0_9ACTN</name>
<proteinExistence type="predicted"/>
<dbReference type="RefSeq" id="WP_039688764.1">
    <property type="nucleotide sequence ID" value="NZ_CP009302.1"/>
</dbReference>
<accession>A0A0A8B9P0</accession>
<feature type="domain" description="N-acetyltransferase" evidence="3">
    <location>
        <begin position="1"/>
        <end position="175"/>
    </location>
</feature>
<dbReference type="HOGENOM" id="CLU_013985_13_0_11"/>
<organism evidence="4 5">
    <name type="scientific">Berryella intestinalis</name>
    <dbReference type="NCBI Taxonomy" id="1531429"/>
    <lineage>
        <taxon>Bacteria</taxon>
        <taxon>Bacillati</taxon>
        <taxon>Actinomycetota</taxon>
        <taxon>Coriobacteriia</taxon>
        <taxon>Eggerthellales</taxon>
        <taxon>Eggerthellaceae</taxon>
        <taxon>Berryella</taxon>
    </lineage>
</organism>
<dbReference type="OrthoDB" id="9796381at2"/>
<evidence type="ECO:0000313" key="4">
    <source>
        <dbReference type="EMBL" id="AJC11872.1"/>
    </source>
</evidence>
<evidence type="ECO:0000259" key="3">
    <source>
        <dbReference type="PROSITE" id="PS51186"/>
    </source>
</evidence>
<evidence type="ECO:0000256" key="1">
    <source>
        <dbReference type="ARBA" id="ARBA00022679"/>
    </source>
</evidence>
<dbReference type="InterPro" id="IPR016181">
    <property type="entry name" value="Acyl_CoA_acyltransferase"/>
</dbReference>
<evidence type="ECO:0000313" key="5">
    <source>
        <dbReference type="Proteomes" id="UP000031121"/>
    </source>
</evidence>
<keyword evidence="1" id="KW-0808">Transferase</keyword>
<dbReference type="STRING" id="1531429.JI75_03480"/>
<dbReference type="AlphaFoldDB" id="A0A0A8B9P0"/>
<dbReference type="GO" id="GO:0016747">
    <property type="term" value="F:acyltransferase activity, transferring groups other than amino-acyl groups"/>
    <property type="evidence" value="ECO:0007669"/>
    <property type="project" value="InterPro"/>
</dbReference>
<dbReference type="CDD" id="cd04301">
    <property type="entry name" value="NAT_SF"/>
    <property type="match status" value="1"/>
</dbReference>
<keyword evidence="2" id="KW-0012">Acyltransferase</keyword>
<dbReference type="SUPFAM" id="SSF55729">
    <property type="entry name" value="Acyl-CoA N-acyltransferases (Nat)"/>
    <property type="match status" value="1"/>
</dbReference>
<keyword evidence="5" id="KW-1185">Reference proteome</keyword>
<dbReference type="PANTHER" id="PTHR43877:SF2">
    <property type="entry name" value="AMINOALKYLPHOSPHONATE N-ACETYLTRANSFERASE-RELATED"/>
    <property type="match status" value="1"/>
</dbReference>
<protein>
    <recommendedName>
        <fullName evidence="3">N-acetyltransferase domain-containing protein</fullName>
    </recommendedName>
</protein>
<gene>
    <name evidence="4" type="ORF">JI75_03480</name>
</gene>